<dbReference type="GO" id="GO:0009055">
    <property type="term" value="F:electron transfer activity"/>
    <property type="evidence" value="ECO:0007669"/>
    <property type="project" value="InterPro"/>
</dbReference>
<keyword evidence="2 4" id="KW-0479">Metal-binding</keyword>
<dbReference type="InterPro" id="IPR009056">
    <property type="entry name" value="Cyt_c-like_dom"/>
</dbReference>
<feature type="region of interest" description="Disordered" evidence="5">
    <location>
        <begin position="28"/>
        <end position="71"/>
    </location>
</feature>
<evidence type="ECO:0000256" key="3">
    <source>
        <dbReference type="ARBA" id="ARBA00023004"/>
    </source>
</evidence>
<evidence type="ECO:0000313" key="8">
    <source>
        <dbReference type="Proteomes" id="UP000297839"/>
    </source>
</evidence>
<keyword evidence="8" id="KW-1185">Reference proteome</keyword>
<organism evidence="7 8">
    <name type="scientific">Ramlibacter humi</name>
    <dbReference type="NCBI Taxonomy" id="2530451"/>
    <lineage>
        <taxon>Bacteria</taxon>
        <taxon>Pseudomonadati</taxon>
        <taxon>Pseudomonadota</taxon>
        <taxon>Betaproteobacteria</taxon>
        <taxon>Burkholderiales</taxon>
        <taxon>Comamonadaceae</taxon>
        <taxon>Ramlibacter</taxon>
    </lineage>
</organism>
<comment type="caution">
    <text evidence="7">The sequence shown here is derived from an EMBL/GenBank/DDBJ whole genome shotgun (WGS) entry which is preliminary data.</text>
</comment>
<gene>
    <name evidence="7" type="ORF">EZ216_19165</name>
</gene>
<dbReference type="AlphaFoldDB" id="A0A4Z0BEF0"/>
<accession>A0A4Z0BEF0</accession>
<evidence type="ECO:0000313" key="7">
    <source>
        <dbReference type="EMBL" id="TFY97200.1"/>
    </source>
</evidence>
<reference evidence="7 8" key="1">
    <citation type="submission" date="2019-03" db="EMBL/GenBank/DDBJ databases">
        <title>Ramlibacter sp. 18x22-1, whole genome shotgun sequence.</title>
        <authorList>
            <person name="Zhang X."/>
            <person name="Feng G."/>
            <person name="Zhu H."/>
        </authorList>
    </citation>
    <scope>NUCLEOTIDE SEQUENCE [LARGE SCALE GENOMIC DNA]</scope>
    <source>
        <strain evidence="7 8">18x22-1</strain>
    </source>
</reference>
<evidence type="ECO:0000259" key="6">
    <source>
        <dbReference type="PROSITE" id="PS51007"/>
    </source>
</evidence>
<dbReference type="PANTHER" id="PTHR40394:SF2">
    <property type="entry name" value="QUINOL:CYTOCHROME C OXIDOREDUCTASE MEMBRANE PROTEIN"/>
    <property type="match status" value="1"/>
</dbReference>
<feature type="domain" description="Cytochrome c" evidence="6">
    <location>
        <begin position="92"/>
        <end position="177"/>
    </location>
</feature>
<dbReference type="GO" id="GO:0046872">
    <property type="term" value="F:metal ion binding"/>
    <property type="evidence" value="ECO:0007669"/>
    <property type="project" value="UniProtKB-KW"/>
</dbReference>
<dbReference type="PANTHER" id="PTHR40394">
    <property type="entry name" value="LIPOPROTEIN-RELATED"/>
    <property type="match status" value="1"/>
</dbReference>
<evidence type="ECO:0000256" key="4">
    <source>
        <dbReference type="PROSITE-ProRule" id="PRU00433"/>
    </source>
</evidence>
<sequence>MKPVLAAAIACALLAAGCEREMHNMYEQPRFDPDEGSTLWPDGRADRPPPAGSVPAATGDIAGTSSARQGRQEIQEWREAKAAQSPPPVTQALLQRGQDRYSIYCLPCHSPLGDGEGPVARHGFPNPPTYHQPRLRDAPDRYLFDVITGGHGVMYGYGDRVAPLDRWAIVAYIRALQLSQAVPVAELPPALRDKVAAGGPR</sequence>
<keyword evidence="1 4" id="KW-0349">Heme</keyword>
<proteinExistence type="predicted"/>
<dbReference type="Gene3D" id="1.10.760.10">
    <property type="entry name" value="Cytochrome c-like domain"/>
    <property type="match status" value="1"/>
</dbReference>
<dbReference type="OrthoDB" id="9808312at2"/>
<dbReference type="GO" id="GO:0020037">
    <property type="term" value="F:heme binding"/>
    <property type="evidence" value="ECO:0007669"/>
    <property type="project" value="InterPro"/>
</dbReference>
<dbReference type="Pfam" id="PF13442">
    <property type="entry name" value="Cytochrome_CBB3"/>
    <property type="match status" value="1"/>
</dbReference>
<dbReference type="SUPFAM" id="SSF46626">
    <property type="entry name" value="Cytochrome c"/>
    <property type="match status" value="1"/>
</dbReference>
<protein>
    <submittedName>
        <fullName evidence="7">Cytochrome c</fullName>
    </submittedName>
</protein>
<dbReference type="Proteomes" id="UP000297839">
    <property type="component" value="Unassembled WGS sequence"/>
</dbReference>
<dbReference type="EMBL" id="SMLK01000008">
    <property type="protein sequence ID" value="TFY97200.1"/>
    <property type="molecule type" value="Genomic_DNA"/>
</dbReference>
<evidence type="ECO:0000256" key="2">
    <source>
        <dbReference type="ARBA" id="ARBA00022723"/>
    </source>
</evidence>
<dbReference type="RefSeq" id="WP_135251399.1">
    <property type="nucleotide sequence ID" value="NZ_SMLK01000008.1"/>
</dbReference>
<name>A0A4Z0BEF0_9BURK</name>
<dbReference type="PROSITE" id="PS51007">
    <property type="entry name" value="CYTC"/>
    <property type="match status" value="1"/>
</dbReference>
<dbReference type="PROSITE" id="PS51257">
    <property type="entry name" value="PROKAR_LIPOPROTEIN"/>
    <property type="match status" value="1"/>
</dbReference>
<evidence type="ECO:0000256" key="5">
    <source>
        <dbReference type="SAM" id="MobiDB-lite"/>
    </source>
</evidence>
<keyword evidence="3 4" id="KW-0408">Iron</keyword>
<dbReference type="InterPro" id="IPR036909">
    <property type="entry name" value="Cyt_c-like_dom_sf"/>
</dbReference>
<evidence type="ECO:0000256" key="1">
    <source>
        <dbReference type="ARBA" id="ARBA00022617"/>
    </source>
</evidence>